<evidence type="ECO:0000256" key="1">
    <source>
        <dbReference type="ARBA" id="ARBA00005560"/>
    </source>
</evidence>
<sequence>MANYLSAVIFRRPRGQEYLEKFTGLNFRRTLNHDPERITVTYFLKRYKDYCEKEGCDRMLFGEIVSYFGSWAFEFDDEGNLCPSTHFKNSHEINMIHVNSYWRRYEQIMGLKRSPQRKRKLDSTEDSNETEKSKYPKKLQYTYEKDRFGSVRRVVCSTANSQNQNRIPGLSYYKKKYGGRNAFEEFLKEFFTRVVTTDSNVRKMYCVRKSSFLQGLEDFCQRKEYTMPNRVSLGSHLGSIGIYANSKVGKAGNQERCYTGLKWKERLGINYNLSMKKPQKKKVQENVLYGGSIKYSPPPSCIMEFMLDQSAWRKVHLNFDHDGGHSSDPVYQLGCKLTTYASFSLGCHLQTERIARKLWNVKQYGRSEFKNAGIILTLRNPLVTASVQRNGKVIIKGRVDEVTSKKSARKIARLIQRVEPEVGFENYKCFHYRVSIPLPCKINIFSAEQLLTDLYSNPNCVCGEESIQKEYIYLNYLEEGGEAK</sequence>
<dbReference type="Gene3D" id="3.30.310.10">
    <property type="entry name" value="TATA-Binding Protein"/>
    <property type="match status" value="1"/>
</dbReference>
<accession>A0AAN8ZZK1</accession>
<evidence type="ECO:0000256" key="4">
    <source>
        <dbReference type="SAM" id="MobiDB-lite"/>
    </source>
</evidence>
<feature type="non-terminal residue" evidence="5">
    <location>
        <position position="484"/>
    </location>
</feature>
<keyword evidence="3" id="KW-0804">Transcription</keyword>
<feature type="region of interest" description="Disordered" evidence="4">
    <location>
        <begin position="113"/>
        <end position="134"/>
    </location>
</feature>
<dbReference type="EMBL" id="JAXCGZ010017030">
    <property type="protein sequence ID" value="KAK7069084.1"/>
    <property type="molecule type" value="Genomic_DNA"/>
</dbReference>
<comment type="caution">
    <text evidence="5">The sequence shown here is derived from an EMBL/GenBank/DDBJ whole genome shotgun (WGS) entry which is preliminary data.</text>
</comment>
<proteinExistence type="inferred from homology"/>
<comment type="similarity">
    <text evidence="1">Belongs to the TBP family.</text>
</comment>
<protein>
    <submittedName>
        <fullName evidence="5">Uncharacterized protein</fullName>
    </submittedName>
</protein>
<dbReference type="GO" id="GO:0006352">
    <property type="term" value="P:DNA-templated transcription initiation"/>
    <property type="evidence" value="ECO:0007669"/>
    <property type="project" value="InterPro"/>
</dbReference>
<dbReference type="PANTHER" id="PTHR10126">
    <property type="entry name" value="TATA-BOX BINDING PROTEIN"/>
    <property type="match status" value="1"/>
</dbReference>
<dbReference type="GO" id="GO:0003677">
    <property type="term" value="F:DNA binding"/>
    <property type="evidence" value="ECO:0007669"/>
    <property type="project" value="UniProtKB-KW"/>
</dbReference>
<dbReference type="InterPro" id="IPR000814">
    <property type="entry name" value="TBP"/>
</dbReference>
<gene>
    <name evidence="5" type="ORF">SK128_019092</name>
</gene>
<evidence type="ECO:0000256" key="2">
    <source>
        <dbReference type="ARBA" id="ARBA00023125"/>
    </source>
</evidence>
<dbReference type="SUPFAM" id="SSF55945">
    <property type="entry name" value="TATA-box binding protein-like"/>
    <property type="match status" value="1"/>
</dbReference>
<dbReference type="AlphaFoldDB" id="A0AAN8ZZK1"/>
<dbReference type="Pfam" id="PF00352">
    <property type="entry name" value="TBP"/>
    <property type="match status" value="1"/>
</dbReference>
<keyword evidence="6" id="KW-1185">Reference proteome</keyword>
<evidence type="ECO:0000256" key="3">
    <source>
        <dbReference type="ARBA" id="ARBA00023163"/>
    </source>
</evidence>
<evidence type="ECO:0000313" key="6">
    <source>
        <dbReference type="Proteomes" id="UP001381693"/>
    </source>
</evidence>
<evidence type="ECO:0000313" key="5">
    <source>
        <dbReference type="EMBL" id="KAK7069084.1"/>
    </source>
</evidence>
<organism evidence="5 6">
    <name type="scientific">Halocaridina rubra</name>
    <name type="common">Hawaiian red shrimp</name>
    <dbReference type="NCBI Taxonomy" id="373956"/>
    <lineage>
        <taxon>Eukaryota</taxon>
        <taxon>Metazoa</taxon>
        <taxon>Ecdysozoa</taxon>
        <taxon>Arthropoda</taxon>
        <taxon>Crustacea</taxon>
        <taxon>Multicrustacea</taxon>
        <taxon>Malacostraca</taxon>
        <taxon>Eumalacostraca</taxon>
        <taxon>Eucarida</taxon>
        <taxon>Decapoda</taxon>
        <taxon>Pleocyemata</taxon>
        <taxon>Caridea</taxon>
        <taxon>Atyoidea</taxon>
        <taxon>Atyidae</taxon>
        <taxon>Halocaridina</taxon>
    </lineage>
</organism>
<dbReference type="InterPro" id="IPR012295">
    <property type="entry name" value="TBP_dom_sf"/>
</dbReference>
<reference evidence="5 6" key="1">
    <citation type="submission" date="2023-11" db="EMBL/GenBank/DDBJ databases">
        <title>Halocaridina rubra genome assembly.</title>
        <authorList>
            <person name="Smith C."/>
        </authorList>
    </citation>
    <scope>NUCLEOTIDE SEQUENCE [LARGE SCALE GENOMIC DNA]</scope>
    <source>
        <strain evidence="5">EP-1</strain>
        <tissue evidence="5">Whole</tissue>
    </source>
</reference>
<dbReference type="Proteomes" id="UP001381693">
    <property type="component" value="Unassembled WGS sequence"/>
</dbReference>
<name>A0AAN8ZZK1_HALRR</name>
<keyword evidence="2" id="KW-0238">DNA-binding</keyword>